<dbReference type="InterPro" id="IPR010982">
    <property type="entry name" value="Lambda_DNA-bd_dom_sf"/>
</dbReference>
<dbReference type="Pfam" id="PF07883">
    <property type="entry name" value="Cupin_2"/>
    <property type="match status" value="1"/>
</dbReference>
<dbReference type="AlphaFoldDB" id="A0A6N2R9P0"/>
<evidence type="ECO:0000259" key="2">
    <source>
        <dbReference type="PROSITE" id="PS50943"/>
    </source>
</evidence>
<dbReference type="GO" id="GO:0003700">
    <property type="term" value="F:DNA-binding transcription factor activity"/>
    <property type="evidence" value="ECO:0007669"/>
    <property type="project" value="TreeGrafter"/>
</dbReference>
<dbReference type="SUPFAM" id="SSF51182">
    <property type="entry name" value="RmlC-like cupins"/>
    <property type="match status" value="1"/>
</dbReference>
<organism evidence="3">
    <name type="scientific">uncultured Anaerotruncus sp</name>
    <dbReference type="NCBI Taxonomy" id="905011"/>
    <lineage>
        <taxon>Bacteria</taxon>
        <taxon>Bacillati</taxon>
        <taxon>Bacillota</taxon>
        <taxon>Clostridia</taxon>
        <taxon>Eubacteriales</taxon>
        <taxon>Oscillospiraceae</taxon>
        <taxon>Anaerotruncus</taxon>
        <taxon>environmental samples</taxon>
    </lineage>
</organism>
<reference evidence="3" key="1">
    <citation type="submission" date="2019-11" db="EMBL/GenBank/DDBJ databases">
        <authorList>
            <person name="Feng L."/>
        </authorList>
    </citation>
    <scope>NUCLEOTIDE SEQUENCE</scope>
    <source>
        <strain evidence="3">AundefinedLFYP135</strain>
    </source>
</reference>
<dbReference type="PANTHER" id="PTHR46797:SF19">
    <property type="entry name" value="BLL2473 PROTEIN"/>
    <property type="match status" value="1"/>
</dbReference>
<dbReference type="PROSITE" id="PS50943">
    <property type="entry name" value="HTH_CROC1"/>
    <property type="match status" value="1"/>
</dbReference>
<dbReference type="PANTHER" id="PTHR46797">
    <property type="entry name" value="HTH-TYPE TRANSCRIPTIONAL REGULATOR"/>
    <property type="match status" value="1"/>
</dbReference>
<dbReference type="InterPro" id="IPR001387">
    <property type="entry name" value="Cro/C1-type_HTH"/>
</dbReference>
<dbReference type="GO" id="GO:0003677">
    <property type="term" value="F:DNA binding"/>
    <property type="evidence" value="ECO:0007669"/>
    <property type="project" value="UniProtKB-KW"/>
</dbReference>
<dbReference type="InterPro" id="IPR013096">
    <property type="entry name" value="Cupin_2"/>
</dbReference>
<dbReference type="Gene3D" id="2.60.120.10">
    <property type="entry name" value="Jelly Rolls"/>
    <property type="match status" value="1"/>
</dbReference>
<dbReference type="EMBL" id="CACRSL010000003">
    <property type="protein sequence ID" value="VYS77288.1"/>
    <property type="molecule type" value="Genomic_DNA"/>
</dbReference>
<gene>
    <name evidence="3" type="primary">puuR</name>
    <name evidence="3" type="ORF">AULFYP135_00300</name>
</gene>
<dbReference type="SUPFAM" id="SSF47413">
    <property type="entry name" value="lambda repressor-like DNA-binding domains"/>
    <property type="match status" value="1"/>
</dbReference>
<dbReference type="Gene3D" id="1.10.260.40">
    <property type="entry name" value="lambda repressor-like DNA-binding domains"/>
    <property type="match status" value="1"/>
</dbReference>
<dbReference type="InterPro" id="IPR014710">
    <property type="entry name" value="RmlC-like_jellyroll"/>
</dbReference>
<keyword evidence="1" id="KW-0238">DNA-binding</keyword>
<sequence>MDELNIGKKLQEFRKQRGLTLREVADQTGITASMLSQMERDLVNPSINTLKAISKTLDVPLFRFFQEGETGRTLVVREGMRKTIGWPDQHDVQYDLLTPDVSGSIEFCLMKLPGRCSSGQANQRHDGEEVAYILAGPVVLSVEGEKTELCTGDSVRIPAGSEHRWENPGKQDAQVIFAVTPPSF</sequence>
<feature type="domain" description="HTH cro/C1-type" evidence="2">
    <location>
        <begin position="10"/>
        <end position="65"/>
    </location>
</feature>
<dbReference type="GO" id="GO:0005829">
    <property type="term" value="C:cytosol"/>
    <property type="evidence" value="ECO:0007669"/>
    <property type="project" value="TreeGrafter"/>
</dbReference>
<evidence type="ECO:0000256" key="1">
    <source>
        <dbReference type="ARBA" id="ARBA00023125"/>
    </source>
</evidence>
<dbReference type="InterPro" id="IPR050807">
    <property type="entry name" value="TransReg_Diox_bact_type"/>
</dbReference>
<dbReference type="InterPro" id="IPR011051">
    <property type="entry name" value="RmlC_Cupin_sf"/>
</dbReference>
<dbReference type="CDD" id="cd02209">
    <property type="entry name" value="cupin_XRE_C"/>
    <property type="match status" value="1"/>
</dbReference>
<dbReference type="CDD" id="cd00093">
    <property type="entry name" value="HTH_XRE"/>
    <property type="match status" value="1"/>
</dbReference>
<protein>
    <submittedName>
        <fullName evidence="3">HTH-type transcriptional regulator PuuR</fullName>
    </submittedName>
</protein>
<proteinExistence type="predicted"/>
<name>A0A6N2R9P0_9FIRM</name>
<dbReference type="SMART" id="SM00530">
    <property type="entry name" value="HTH_XRE"/>
    <property type="match status" value="1"/>
</dbReference>
<dbReference type="Pfam" id="PF01381">
    <property type="entry name" value="HTH_3"/>
    <property type="match status" value="1"/>
</dbReference>
<evidence type="ECO:0000313" key="3">
    <source>
        <dbReference type="EMBL" id="VYS77288.1"/>
    </source>
</evidence>
<accession>A0A6N2R9P0</accession>